<reference evidence="3" key="1">
    <citation type="submission" date="2016-10" db="EMBL/GenBank/DDBJ databases">
        <authorList>
            <person name="Varghese N."/>
            <person name="Submissions S."/>
        </authorList>
    </citation>
    <scope>NUCLEOTIDE SEQUENCE [LARGE SCALE GENOMIC DNA]</scope>
    <source>
        <strain evidence="3">DSM 26542</strain>
    </source>
</reference>
<keyword evidence="1" id="KW-0732">Signal</keyword>
<dbReference type="OrthoDB" id="9773381at2"/>
<proteinExistence type="predicted"/>
<sequence length="294" mass="33245">MRKIFFLICFIFSSATSISQELNAVVSINHSQIGNSNQAYFKTLQTALTEFINNTRWTTKNVSSLEKIDCVFYLNVNSYESNAVSGSLQVQSSRVVYNSTYNAPIFNFNDRDVSFSYTEFENLYYNPNSFDSNLTSLIAFYVNIILGLDADSFAKNGGTEFFQNASNITSLAQQSGYKGWKQGDGNNNRYFLVNDILSSANKSFRDAIYEYHRLGLDEMADNLQKGKDGVYSSLNTLSELHKNRPNAFLTRVFFDAKTDELVSMYGGVMDSNKKKVVEILNKISPLNASKWNNL</sequence>
<organism evidence="2 3">
    <name type="scientific">Myroides guanonis</name>
    <dbReference type="NCBI Taxonomy" id="1150112"/>
    <lineage>
        <taxon>Bacteria</taxon>
        <taxon>Pseudomonadati</taxon>
        <taxon>Bacteroidota</taxon>
        <taxon>Flavobacteriia</taxon>
        <taxon>Flavobacteriales</taxon>
        <taxon>Flavobacteriaceae</taxon>
        <taxon>Myroides</taxon>
    </lineage>
</organism>
<feature type="chain" id="PRO_5017419131" description="DUF4835 domain-containing protein" evidence="1">
    <location>
        <begin position="20"/>
        <end position="294"/>
    </location>
</feature>
<feature type="signal peptide" evidence="1">
    <location>
        <begin position="1"/>
        <end position="19"/>
    </location>
</feature>
<dbReference type="InterPro" id="IPR032274">
    <property type="entry name" value="DUF4835"/>
</dbReference>
<evidence type="ECO:0008006" key="4">
    <source>
        <dbReference type="Google" id="ProtNLM"/>
    </source>
</evidence>
<name>A0A1I3NEP9_9FLAO</name>
<dbReference type="RefSeq" id="WP_090678159.1">
    <property type="nucleotide sequence ID" value="NZ_FORU01000003.1"/>
</dbReference>
<dbReference type="Proteomes" id="UP000243887">
    <property type="component" value="Unassembled WGS sequence"/>
</dbReference>
<gene>
    <name evidence="2" type="ORF">SAMN04487893_10367</name>
</gene>
<dbReference type="AlphaFoldDB" id="A0A1I3NEP9"/>
<protein>
    <recommendedName>
        <fullName evidence="4">DUF4835 domain-containing protein</fullName>
    </recommendedName>
</protein>
<dbReference type="EMBL" id="FORU01000003">
    <property type="protein sequence ID" value="SFJ07662.1"/>
    <property type="molecule type" value="Genomic_DNA"/>
</dbReference>
<keyword evidence="3" id="KW-1185">Reference proteome</keyword>
<evidence type="ECO:0000313" key="2">
    <source>
        <dbReference type="EMBL" id="SFJ07662.1"/>
    </source>
</evidence>
<dbReference type="Pfam" id="PF16119">
    <property type="entry name" value="DUF4835"/>
    <property type="match status" value="1"/>
</dbReference>
<dbReference type="STRING" id="1150112.SAMN04487893_10367"/>
<evidence type="ECO:0000256" key="1">
    <source>
        <dbReference type="SAM" id="SignalP"/>
    </source>
</evidence>
<accession>A0A1I3NEP9</accession>
<evidence type="ECO:0000313" key="3">
    <source>
        <dbReference type="Proteomes" id="UP000243887"/>
    </source>
</evidence>